<dbReference type="FunFam" id="2.60.40.150:FF:000008">
    <property type="entry name" value="1-phosphatidylinositol 4,5-bisphosphate phosphodiesterase"/>
    <property type="match status" value="1"/>
</dbReference>
<dbReference type="InterPro" id="IPR015359">
    <property type="entry name" value="PLC_EF-hand-like"/>
</dbReference>
<dbReference type="Gene3D" id="1.20.1230.10">
    <property type="entry name" value="Phospholipase C beta, distal C-terminal domain"/>
    <property type="match status" value="2"/>
</dbReference>
<dbReference type="GO" id="GO:0048015">
    <property type="term" value="P:phosphatidylinositol-mediated signaling"/>
    <property type="evidence" value="ECO:0007669"/>
    <property type="project" value="TreeGrafter"/>
</dbReference>
<organism evidence="23 24">
    <name type="scientific">Cyprinus carpio</name>
    <name type="common">Common carp</name>
    <dbReference type="NCBI Taxonomy" id="7962"/>
    <lineage>
        <taxon>Eukaryota</taxon>
        <taxon>Metazoa</taxon>
        <taxon>Chordata</taxon>
        <taxon>Craniata</taxon>
        <taxon>Vertebrata</taxon>
        <taxon>Euteleostomi</taxon>
        <taxon>Actinopterygii</taxon>
        <taxon>Neopterygii</taxon>
        <taxon>Teleostei</taxon>
        <taxon>Ostariophysi</taxon>
        <taxon>Cypriniformes</taxon>
        <taxon>Cyprinidae</taxon>
        <taxon>Cyprininae</taxon>
        <taxon>Cyprinus</taxon>
    </lineage>
</organism>
<evidence type="ECO:0000259" key="22">
    <source>
        <dbReference type="PROSITE" id="PS50008"/>
    </source>
</evidence>
<keyword evidence="17" id="KW-0479">Metal-binding</keyword>
<evidence type="ECO:0000259" key="21">
    <source>
        <dbReference type="PROSITE" id="PS50004"/>
    </source>
</evidence>
<evidence type="ECO:0000256" key="17">
    <source>
        <dbReference type="PIRSR" id="PIRSR000956-2"/>
    </source>
</evidence>
<dbReference type="GO" id="GO:0005737">
    <property type="term" value="C:cytoplasm"/>
    <property type="evidence" value="ECO:0007669"/>
    <property type="project" value="UniProtKB-SubCell"/>
</dbReference>
<dbReference type="PROSITE" id="PS50004">
    <property type="entry name" value="C2"/>
    <property type="match status" value="1"/>
</dbReference>
<evidence type="ECO:0000256" key="19">
    <source>
        <dbReference type="SAM" id="Coils"/>
    </source>
</evidence>
<dbReference type="CDD" id="cd13361">
    <property type="entry name" value="PH_PLC_beta"/>
    <property type="match status" value="1"/>
</dbReference>
<evidence type="ECO:0000256" key="9">
    <source>
        <dbReference type="ARBA" id="ARBA00022963"/>
    </source>
</evidence>
<dbReference type="FunFam" id="3.20.20.190:FF:000003">
    <property type="entry name" value="1-phosphatidylinositol 4,5-bisphosphate phosphodiesterase"/>
    <property type="match status" value="1"/>
</dbReference>
<dbReference type="InterPro" id="IPR000008">
    <property type="entry name" value="C2_dom"/>
</dbReference>
<comment type="catalytic activity">
    <reaction evidence="14">
        <text>a 1,2-diacyl-sn-glycero-3-phospho-(1D-myo-inositol-4,5-bisphosphate) + H2O = 1D-myo-inositol 1,4,5-trisphosphate + a 1,2-diacyl-sn-glycerol + H(+)</text>
        <dbReference type="Rhea" id="RHEA:33179"/>
        <dbReference type="ChEBI" id="CHEBI:15377"/>
        <dbReference type="ChEBI" id="CHEBI:15378"/>
        <dbReference type="ChEBI" id="CHEBI:17815"/>
        <dbReference type="ChEBI" id="CHEBI:58456"/>
        <dbReference type="ChEBI" id="CHEBI:203600"/>
        <dbReference type="EC" id="3.1.4.11"/>
    </reaction>
    <physiologicalReaction direction="left-to-right" evidence="14">
        <dbReference type="Rhea" id="RHEA:33180"/>
    </physiologicalReaction>
</comment>
<dbReference type="Gene3D" id="2.60.40.150">
    <property type="entry name" value="C2 domain"/>
    <property type="match status" value="1"/>
</dbReference>
<dbReference type="SMART" id="SM00239">
    <property type="entry name" value="C2"/>
    <property type="match status" value="1"/>
</dbReference>
<keyword evidence="8 17" id="KW-0106">Calcium</keyword>
<dbReference type="InterPro" id="IPR037862">
    <property type="entry name" value="PLC-beta_PH"/>
</dbReference>
<dbReference type="InterPro" id="IPR000909">
    <property type="entry name" value="PLipase_C_PInositol-sp_X_dom"/>
</dbReference>
<dbReference type="Pfam" id="PF17787">
    <property type="entry name" value="PH_14"/>
    <property type="match status" value="1"/>
</dbReference>
<sequence length="966" mass="110995">MAGAKPGVHALQLKPVSVHDVLKRGSKFVKWDEANSIPSLVTLKVDPDGFFLYWSEVEILDISQIRDTRTGRFARMPKDPRLRETLGLNKGDSSPEMLLTIVYGNDLVNISFLNFQAVQDGYCKVWTDELFKLATNILSQNASRNTFLFKAILKMFSDKKRVETALEHCGLVNNRAEAIKPDDFTWEMFQNFLNKLSPRPEVERIFVELGSKGKPFMSLDQLMEFINRKQRDSRLNEVLYPPLKRDQVHQLMERYETNTSQLERDQISLMGFTKYLGGEENSVVPPERLDIIDDMNQPLSHYFINSSHNTYLTVGQLTGLSSVEMYRQVLLTGCRCIELDCWKGRPPEEEPIITHGFTMTTEISFKEVIEAIAESAFKTSPYPLILSFENHVDSAKQQAKMAEYCRVMFGDALLIDPLEKYPLVPGQQLPSPQELMGKILIKNKKKHPHRASNGGSIRRKDGTDEQSSPLNGVYTHQTLGTAYSEVNATEEMSTLVNYIEPVKFKSFEAASKRNKYFEMSSFVETKGMDTLKNSPMEFVEYNKKQMSRIYPKGTRVDSSNYMPQLFWNVGCQMVALNFQTLDLPMQLNMGVFEYNGHCGYLLKPEFMRRTDKHFDPFTMDIVDGIVANTVKIKIISGQFLNDKKVGVYVEVDMFGLPADTKRKYRTKTSNNNSLDPVWDDETFVFNKVVLPTLASLRVAVYEENGKFIGHRILPVSALRPGYHYICLKNELNQPLMLSSLLVYTEAQDYIPNEHQGKETDLWDCECHDNEFVICYMDVILTAGELYGCANVVYTYLNKKMIMDKVYVCLCFAVIEPQSIDELKQHSSYLKLLKKQCKELKELKKKHLKKVKITLYCNTTCENAKQPRSRNSRKCVTSKTFFFLMFEVHLCVCGQKLKCHISACREKKELQKILDRKRQNSITEAKKAEKDKAEAELNEINRKHISDSVSLIRLVSRVVENIMNLVS</sequence>
<keyword evidence="10 18" id="KW-0443">Lipid metabolism</keyword>
<keyword evidence="11" id="KW-0472">Membrane</keyword>
<dbReference type="PROSITE" id="PS50008">
    <property type="entry name" value="PIPLC_Y_DOMAIN"/>
    <property type="match status" value="1"/>
</dbReference>
<dbReference type="GO" id="GO:0004435">
    <property type="term" value="F:phosphatidylinositol-4,5-bisphosphate phospholipase C activity"/>
    <property type="evidence" value="ECO:0007669"/>
    <property type="project" value="UniProtKB-EC"/>
</dbReference>
<dbReference type="EC" id="3.1.4.11" evidence="4 18"/>
<dbReference type="CDD" id="cd00275">
    <property type="entry name" value="C2_PLC_like"/>
    <property type="match status" value="1"/>
</dbReference>
<evidence type="ECO:0000256" key="20">
    <source>
        <dbReference type="SAM" id="MobiDB-lite"/>
    </source>
</evidence>
<dbReference type="SUPFAM" id="SSF51695">
    <property type="entry name" value="PLC-like phosphodiesterases"/>
    <property type="match status" value="1"/>
</dbReference>
<evidence type="ECO:0000256" key="16">
    <source>
        <dbReference type="PIRSR" id="PIRSR000956-1"/>
    </source>
</evidence>
<dbReference type="InterPro" id="IPR001711">
    <property type="entry name" value="PLipase_C_Pinositol-sp_Y"/>
</dbReference>
<dbReference type="PROSITE" id="PS50007">
    <property type="entry name" value="PIPLC_X_DOMAIN"/>
    <property type="match status" value="1"/>
</dbReference>
<comment type="subcellular location">
    <subcellularLocation>
        <location evidence="3">Cytoplasm</location>
    </subcellularLocation>
    <subcellularLocation>
        <location evidence="2">Membrane</location>
    </subcellularLocation>
    <subcellularLocation>
        <location evidence="1">Nucleus</location>
    </subcellularLocation>
</comment>
<protein>
    <recommendedName>
        <fullName evidence="4 18">Phosphoinositide phospholipase C</fullName>
        <ecNumber evidence="4 18">3.1.4.11</ecNumber>
    </recommendedName>
</protein>
<dbReference type="SUPFAM" id="SSF47473">
    <property type="entry name" value="EF-hand"/>
    <property type="match status" value="1"/>
</dbReference>
<evidence type="ECO:0000256" key="7">
    <source>
        <dbReference type="ARBA" id="ARBA00022801"/>
    </source>
</evidence>
<dbReference type="Gene3D" id="3.20.20.190">
    <property type="entry name" value="Phosphatidylinositol (PI) phosphodiesterase"/>
    <property type="match status" value="1"/>
</dbReference>
<comment type="catalytic activity">
    <reaction evidence="15">
        <text>a 1,2-diacyl-sn-glycero-3-phospho-(1D-myo-inositol) + H2O = 1D-myo-inositol 1-phosphate + a 1,2-diacyl-sn-glycerol + H(+)</text>
        <dbReference type="Rhea" id="RHEA:43484"/>
        <dbReference type="ChEBI" id="CHEBI:15377"/>
        <dbReference type="ChEBI" id="CHEBI:15378"/>
        <dbReference type="ChEBI" id="CHEBI:17815"/>
        <dbReference type="ChEBI" id="CHEBI:57880"/>
        <dbReference type="ChEBI" id="CHEBI:58433"/>
    </reaction>
    <physiologicalReaction direction="left-to-right" evidence="15">
        <dbReference type="Rhea" id="RHEA:43485"/>
    </physiologicalReaction>
</comment>
<evidence type="ECO:0000256" key="4">
    <source>
        <dbReference type="ARBA" id="ARBA00012368"/>
    </source>
</evidence>
<dbReference type="GO" id="GO:0051209">
    <property type="term" value="P:release of sequestered calcium ion into cytosol"/>
    <property type="evidence" value="ECO:0007669"/>
    <property type="project" value="TreeGrafter"/>
</dbReference>
<dbReference type="InterPro" id="IPR001192">
    <property type="entry name" value="PI-PLC_fam"/>
</dbReference>
<dbReference type="PANTHER" id="PTHR10336:SF11">
    <property type="entry name" value="1-PHOSPHATIDYLINOSITOL 4,5-BISPHOSPHATE PHOSPHODIESTERASE BETA-3"/>
    <property type="match status" value="1"/>
</dbReference>
<keyword evidence="5" id="KW-0963">Cytoplasm</keyword>
<evidence type="ECO:0000256" key="18">
    <source>
        <dbReference type="RuleBase" id="RU361133"/>
    </source>
</evidence>
<dbReference type="InterPro" id="IPR017946">
    <property type="entry name" value="PLC-like_Pdiesterase_TIM-brl"/>
</dbReference>
<feature type="active site" evidence="16">
    <location>
        <position position="308"/>
    </location>
</feature>
<evidence type="ECO:0000256" key="15">
    <source>
        <dbReference type="ARBA" id="ARBA00023726"/>
    </source>
</evidence>
<evidence type="ECO:0000256" key="2">
    <source>
        <dbReference type="ARBA" id="ARBA00004370"/>
    </source>
</evidence>
<evidence type="ECO:0000256" key="5">
    <source>
        <dbReference type="ARBA" id="ARBA00022490"/>
    </source>
</evidence>
<feature type="binding site" evidence="17">
    <location>
        <position position="338"/>
    </location>
    <ligand>
        <name>Ca(2+)</name>
        <dbReference type="ChEBI" id="CHEBI:29108"/>
    </ligand>
</feature>
<dbReference type="Pfam" id="PF08703">
    <property type="entry name" value="PLC-beta_C"/>
    <property type="match status" value="2"/>
</dbReference>
<dbReference type="Ensembl" id="ENSCCRT00015111290.1">
    <property type="protein sequence ID" value="ENSCCRP00015107859.1"/>
    <property type="gene ID" value="ENSCCRG00015040839.1"/>
</dbReference>
<feature type="binding site" evidence="17">
    <location>
        <position position="340"/>
    </location>
    <ligand>
        <name>Ca(2+)</name>
        <dbReference type="ChEBI" id="CHEBI:29108"/>
    </ligand>
</feature>
<dbReference type="Proteomes" id="UP000694700">
    <property type="component" value="Unplaced"/>
</dbReference>
<evidence type="ECO:0000256" key="14">
    <source>
        <dbReference type="ARBA" id="ARBA00023674"/>
    </source>
</evidence>
<evidence type="ECO:0000256" key="10">
    <source>
        <dbReference type="ARBA" id="ARBA00023098"/>
    </source>
</evidence>
<dbReference type="GO" id="GO:0007186">
    <property type="term" value="P:G protein-coupled receptor signaling pathway"/>
    <property type="evidence" value="ECO:0007669"/>
    <property type="project" value="TreeGrafter"/>
</dbReference>
<dbReference type="Pfam" id="PF00388">
    <property type="entry name" value="PI-PLC-X"/>
    <property type="match status" value="1"/>
</dbReference>
<dbReference type="Gene3D" id="2.30.29.240">
    <property type="match status" value="1"/>
</dbReference>
<dbReference type="GO" id="GO:0016020">
    <property type="term" value="C:membrane"/>
    <property type="evidence" value="ECO:0007669"/>
    <property type="project" value="UniProtKB-SubCell"/>
</dbReference>
<dbReference type="SUPFAM" id="SSF49562">
    <property type="entry name" value="C2 domain (Calcium/lipid-binding domain, CaLB)"/>
    <property type="match status" value="1"/>
</dbReference>
<keyword evidence="19" id="KW-0175">Coiled coil</keyword>
<keyword evidence="13" id="KW-0539">Nucleus</keyword>
<evidence type="ECO:0000256" key="8">
    <source>
        <dbReference type="ARBA" id="ARBA00022837"/>
    </source>
</evidence>
<feature type="binding site" evidence="17">
    <location>
        <position position="389"/>
    </location>
    <ligand>
        <name>Ca(2+)</name>
        <dbReference type="ChEBI" id="CHEBI:29108"/>
    </ligand>
</feature>
<dbReference type="InterPro" id="IPR042531">
    <property type="entry name" value="PLC-beta_C_sf"/>
</dbReference>
<dbReference type="GO" id="GO:0005509">
    <property type="term" value="F:calcium ion binding"/>
    <property type="evidence" value="ECO:0007669"/>
    <property type="project" value="InterPro"/>
</dbReference>
<evidence type="ECO:0000256" key="12">
    <source>
        <dbReference type="ARBA" id="ARBA00023224"/>
    </source>
</evidence>
<dbReference type="SMART" id="SM00149">
    <property type="entry name" value="PLCYc"/>
    <property type="match status" value="1"/>
</dbReference>
<feature type="domain" description="PI-PLC Y-box" evidence="22">
    <location>
        <begin position="492"/>
        <end position="608"/>
    </location>
</feature>
<dbReference type="InterPro" id="IPR035892">
    <property type="entry name" value="C2_domain_sf"/>
</dbReference>
<proteinExistence type="predicted"/>
<dbReference type="PRINTS" id="PR00390">
    <property type="entry name" value="PHPHLIPASEC"/>
</dbReference>
<dbReference type="SUPFAM" id="SSF50729">
    <property type="entry name" value="PH domain-like"/>
    <property type="match status" value="1"/>
</dbReference>
<evidence type="ECO:0000256" key="3">
    <source>
        <dbReference type="ARBA" id="ARBA00004496"/>
    </source>
</evidence>
<dbReference type="Gene3D" id="1.10.238.10">
    <property type="entry name" value="EF-hand"/>
    <property type="match status" value="1"/>
</dbReference>
<dbReference type="InterPro" id="IPR014815">
    <property type="entry name" value="PLC-beta_C"/>
</dbReference>
<dbReference type="PIRSF" id="PIRSF000956">
    <property type="entry name" value="PLC-beta"/>
    <property type="match status" value="1"/>
</dbReference>
<evidence type="ECO:0000313" key="23">
    <source>
        <dbReference type="Ensembl" id="ENSCCRP00015107859.1"/>
    </source>
</evidence>
<name>A0A8C2AP98_CYPCA</name>
<evidence type="ECO:0000256" key="11">
    <source>
        <dbReference type="ARBA" id="ARBA00023136"/>
    </source>
</evidence>
<dbReference type="Pfam" id="PF09279">
    <property type="entry name" value="EF-hand_like"/>
    <property type="match status" value="1"/>
</dbReference>
<dbReference type="GO" id="GO:0016042">
    <property type="term" value="P:lipid catabolic process"/>
    <property type="evidence" value="ECO:0007669"/>
    <property type="project" value="UniProtKB-KW"/>
</dbReference>
<dbReference type="GO" id="GO:0005516">
    <property type="term" value="F:calmodulin binding"/>
    <property type="evidence" value="ECO:0007669"/>
    <property type="project" value="TreeGrafter"/>
</dbReference>
<reference evidence="23" key="1">
    <citation type="submission" date="2025-08" db="UniProtKB">
        <authorList>
            <consortium name="Ensembl"/>
        </authorList>
    </citation>
    <scope>IDENTIFICATION</scope>
</reference>
<keyword evidence="6" id="KW-0597">Phosphoprotein</keyword>
<dbReference type="FunFam" id="1.10.238.10:FF:000048">
    <property type="entry name" value="1-phosphatidylinositol 4,5-bisphosphate phosphodiesterase"/>
    <property type="match status" value="1"/>
</dbReference>
<dbReference type="CDD" id="cd08591">
    <property type="entry name" value="PI-PLCc_beta"/>
    <property type="match status" value="1"/>
</dbReference>
<dbReference type="GO" id="GO:0005634">
    <property type="term" value="C:nucleus"/>
    <property type="evidence" value="ECO:0007669"/>
    <property type="project" value="UniProtKB-SubCell"/>
</dbReference>
<dbReference type="PANTHER" id="PTHR10336">
    <property type="entry name" value="PHOSPHOINOSITIDE-SPECIFIC PHOSPHOLIPASE C FAMILY PROTEIN"/>
    <property type="match status" value="1"/>
</dbReference>
<dbReference type="InterPro" id="IPR011992">
    <property type="entry name" value="EF-hand-dom_pair"/>
</dbReference>
<feature type="coiled-coil region" evidence="19">
    <location>
        <begin position="822"/>
        <end position="849"/>
    </location>
</feature>
<dbReference type="SMART" id="SM00148">
    <property type="entry name" value="PLCXc"/>
    <property type="match status" value="1"/>
</dbReference>
<evidence type="ECO:0000313" key="24">
    <source>
        <dbReference type="Proteomes" id="UP000694700"/>
    </source>
</evidence>
<dbReference type="AlphaFoldDB" id="A0A8C2AP98"/>
<accession>A0A8C2AP98</accession>
<dbReference type="SUPFAM" id="SSF69989">
    <property type="entry name" value="C-terminal domain of PLC-beta"/>
    <property type="match status" value="1"/>
</dbReference>
<dbReference type="GO" id="GO:0046488">
    <property type="term" value="P:phosphatidylinositol metabolic process"/>
    <property type="evidence" value="ECO:0007669"/>
    <property type="project" value="TreeGrafter"/>
</dbReference>
<evidence type="ECO:0000256" key="1">
    <source>
        <dbReference type="ARBA" id="ARBA00004123"/>
    </source>
</evidence>
<feature type="region of interest" description="Disordered" evidence="20">
    <location>
        <begin position="442"/>
        <end position="472"/>
    </location>
</feature>
<comment type="cofactor">
    <cofactor evidence="17">
        <name>Ca(2+)</name>
        <dbReference type="ChEBI" id="CHEBI:29108"/>
    </cofactor>
    <text evidence="17">Binds 1 Ca(2+) ion per subunit.</text>
</comment>
<feature type="domain" description="C2" evidence="21">
    <location>
        <begin position="611"/>
        <end position="735"/>
    </location>
</feature>
<evidence type="ECO:0000256" key="6">
    <source>
        <dbReference type="ARBA" id="ARBA00022553"/>
    </source>
</evidence>
<feature type="binding site" evidence="17">
    <location>
        <position position="309"/>
    </location>
    <ligand>
        <name>Ca(2+)</name>
        <dbReference type="ChEBI" id="CHEBI:29108"/>
    </ligand>
</feature>
<keyword evidence="7 18" id="KW-0378">Hydrolase</keyword>
<keyword evidence="12" id="KW-0807">Transducer</keyword>
<feature type="active site" evidence="16">
    <location>
        <position position="355"/>
    </location>
</feature>
<evidence type="ECO:0000256" key="13">
    <source>
        <dbReference type="ARBA" id="ARBA00023242"/>
    </source>
</evidence>
<keyword evidence="9 18" id="KW-0442">Lipid degradation</keyword>
<dbReference type="InterPro" id="IPR016280">
    <property type="entry name" value="PLC-beta"/>
</dbReference>
<dbReference type="Pfam" id="PF00387">
    <property type="entry name" value="PI-PLC-Y"/>
    <property type="match status" value="1"/>
</dbReference>